<accession>A0ABV9JIA1</accession>
<dbReference type="GO" id="GO:0008168">
    <property type="term" value="F:methyltransferase activity"/>
    <property type="evidence" value="ECO:0007669"/>
    <property type="project" value="UniProtKB-KW"/>
</dbReference>
<dbReference type="Pfam" id="PF13679">
    <property type="entry name" value="Methyltransf_32"/>
    <property type="match status" value="1"/>
</dbReference>
<name>A0ABV9JIA1_9GAMM</name>
<dbReference type="GO" id="GO:0032259">
    <property type="term" value="P:methylation"/>
    <property type="evidence" value="ECO:0007669"/>
    <property type="project" value="UniProtKB-KW"/>
</dbReference>
<reference evidence="3" key="1">
    <citation type="journal article" date="2019" name="Int. J. Syst. Evol. Microbiol.">
        <title>The Global Catalogue of Microorganisms (GCM) 10K type strain sequencing project: providing services to taxonomists for standard genome sequencing and annotation.</title>
        <authorList>
            <consortium name="The Broad Institute Genomics Platform"/>
            <consortium name="The Broad Institute Genome Sequencing Center for Infectious Disease"/>
            <person name="Wu L."/>
            <person name="Ma J."/>
        </authorList>
    </citation>
    <scope>NUCLEOTIDE SEQUENCE [LARGE SCALE GENOMIC DNA]</scope>
    <source>
        <strain evidence="3">DT28</strain>
    </source>
</reference>
<dbReference type="RefSeq" id="WP_377332331.1">
    <property type="nucleotide sequence ID" value="NZ_JBHSGB010000005.1"/>
</dbReference>
<dbReference type="PANTHER" id="PTHR13369:SF3">
    <property type="entry name" value="METHYLTRANSFERASE DOMAIN-CONTAINING PROTEIN"/>
    <property type="match status" value="1"/>
</dbReference>
<dbReference type="PANTHER" id="PTHR13369">
    <property type="match status" value="1"/>
</dbReference>
<comment type="caution">
    <text evidence="2">The sequence shown here is derived from an EMBL/GenBank/DDBJ whole genome shotgun (WGS) entry which is preliminary data.</text>
</comment>
<organism evidence="2 3">
    <name type="scientific">Rheinheimera marina</name>
    <dbReference type="NCBI Taxonomy" id="1774958"/>
    <lineage>
        <taxon>Bacteria</taxon>
        <taxon>Pseudomonadati</taxon>
        <taxon>Pseudomonadota</taxon>
        <taxon>Gammaproteobacteria</taxon>
        <taxon>Chromatiales</taxon>
        <taxon>Chromatiaceae</taxon>
        <taxon>Rheinheimera</taxon>
    </lineage>
</organism>
<dbReference type="Proteomes" id="UP001595962">
    <property type="component" value="Unassembled WGS sequence"/>
</dbReference>
<dbReference type="InterPro" id="IPR025714">
    <property type="entry name" value="Methyltranfer_dom"/>
</dbReference>
<dbReference type="InterPro" id="IPR029063">
    <property type="entry name" value="SAM-dependent_MTases_sf"/>
</dbReference>
<sequence length="392" mass="43909">MADFQLNDFTDRLHQALQAQQWQKLVLSKYQGDDAALQRVEVRPVQLKSPVLSFLYRYQTRDITKNYSYDEGLALVSTLLSADFKAAHFSSVAADVQLGISKKGKILLSEHKKTDQSGKADLVSHNKEKLRYINQHAAFLQKLGVTDARHQVIPAMSRKWKQINKFIEVFAAALKQTELLKRSPLQVADFGSGKAYLTFALHHYLTEQLNANVDVIGVELRQELVDLCNQTAQQLQLAGIRFEQGDVKHYQQTGLDVMIALHACDTATDYAIHMGIRAGASVILCSPCCHKQIRPQLKSPAVLAPMLKHGIHAGEQAEMLTDSLRALLLEANGYDTQVFEFISLEHTSKNKMILAVKNQGTKASGLVLEQIQQIKSFYGIKEHCLESLLQQS</sequence>
<evidence type="ECO:0000313" key="2">
    <source>
        <dbReference type="EMBL" id="MFC4654433.1"/>
    </source>
</evidence>
<protein>
    <submittedName>
        <fullName evidence="2">Class I SAM-dependent methyltransferase</fullName>
    </submittedName>
</protein>
<keyword evidence="2" id="KW-0808">Transferase</keyword>
<keyword evidence="2" id="KW-0489">Methyltransferase</keyword>
<evidence type="ECO:0000313" key="3">
    <source>
        <dbReference type="Proteomes" id="UP001595962"/>
    </source>
</evidence>
<evidence type="ECO:0000259" key="1">
    <source>
        <dbReference type="Pfam" id="PF13679"/>
    </source>
</evidence>
<dbReference type="SUPFAM" id="SSF53335">
    <property type="entry name" value="S-adenosyl-L-methionine-dependent methyltransferases"/>
    <property type="match status" value="1"/>
</dbReference>
<dbReference type="EMBL" id="JBHSGB010000005">
    <property type="protein sequence ID" value="MFC4654433.1"/>
    <property type="molecule type" value="Genomic_DNA"/>
</dbReference>
<keyword evidence="3" id="KW-1185">Reference proteome</keyword>
<feature type="domain" description="Methyltransferase" evidence="1">
    <location>
        <begin position="158"/>
        <end position="295"/>
    </location>
</feature>
<proteinExistence type="predicted"/>
<dbReference type="Gene3D" id="3.40.50.150">
    <property type="entry name" value="Vaccinia Virus protein VP39"/>
    <property type="match status" value="1"/>
</dbReference>
<gene>
    <name evidence="2" type="ORF">ACFO3I_05260</name>
</gene>